<evidence type="ECO:0000256" key="1">
    <source>
        <dbReference type="ARBA" id="ARBA00022603"/>
    </source>
</evidence>
<organism evidence="4 5">
    <name type="scientific">Adiantum capillus-veneris</name>
    <name type="common">Maidenhair fern</name>
    <dbReference type="NCBI Taxonomy" id="13818"/>
    <lineage>
        <taxon>Eukaryota</taxon>
        <taxon>Viridiplantae</taxon>
        <taxon>Streptophyta</taxon>
        <taxon>Embryophyta</taxon>
        <taxon>Tracheophyta</taxon>
        <taxon>Polypodiopsida</taxon>
        <taxon>Polypodiidae</taxon>
        <taxon>Polypodiales</taxon>
        <taxon>Pteridineae</taxon>
        <taxon>Pteridaceae</taxon>
        <taxon>Vittarioideae</taxon>
        <taxon>Adiantum</taxon>
    </lineage>
</organism>
<comment type="caution">
    <text evidence="4">The sequence shown here is derived from an EMBL/GenBank/DDBJ whole genome shotgun (WGS) entry which is preliminary data.</text>
</comment>
<sequence length="89" mass="9917">MAALSCRVPLEDISVCKGKPWRGGTQRGKKLAKYIISLFSCIEDTVLDIFAGTGTFGLAAAFMGRHVLMFEGDDWIYSRLLLPYRSIEL</sequence>
<evidence type="ECO:0000259" key="3">
    <source>
        <dbReference type="Pfam" id="PF01555"/>
    </source>
</evidence>
<dbReference type="Gene3D" id="3.40.50.150">
    <property type="entry name" value="Vaccinia Virus protein VP39"/>
    <property type="match status" value="1"/>
</dbReference>
<dbReference type="GO" id="GO:0008170">
    <property type="term" value="F:N-methyltransferase activity"/>
    <property type="evidence" value="ECO:0007669"/>
    <property type="project" value="InterPro"/>
</dbReference>
<feature type="domain" description="DNA methylase N-4/N-6" evidence="3">
    <location>
        <begin position="25"/>
        <end position="72"/>
    </location>
</feature>
<dbReference type="InterPro" id="IPR002941">
    <property type="entry name" value="DNA_methylase_N4/N6"/>
</dbReference>
<reference evidence="4" key="1">
    <citation type="submission" date="2021-01" db="EMBL/GenBank/DDBJ databases">
        <title>Adiantum capillus-veneris genome.</title>
        <authorList>
            <person name="Fang Y."/>
            <person name="Liao Q."/>
        </authorList>
    </citation>
    <scope>NUCLEOTIDE SEQUENCE</scope>
    <source>
        <strain evidence="4">H3</strain>
        <tissue evidence="4">Leaf</tissue>
    </source>
</reference>
<evidence type="ECO:0000313" key="5">
    <source>
        <dbReference type="Proteomes" id="UP000886520"/>
    </source>
</evidence>
<dbReference type="Pfam" id="PF01555">
    <property type="entry name" value="N6_N4_Mtase"/>
    <property type="match status" value="1"/>
</dbReference>
<evidence type="ECO:0000313" key="4">
    <source>
        <dbReference type="EMBL" id="KAI5060915.1"/>
    </source>
</evidence>
<dbReference type="InterPro" id="IPR029063">
    <property type="entry name" value="SAM-dependent_MTases_sf"/>
</dbReference>
<dbReference type="GO" id="GO:0003677">
    <property type="term" value="F:DNA binding"/>
    <property type="evidence" value="ECO:0007669"/>
    <property type="project" value="InterPro"/>
</dbReference>
<protein>
    <recommendedName>
        <fullName evidence="3">DNA methylase N-4/N-6 domain-containing protein</fullName>
    </recommendedName>
</protein>
<keyword evidence="2" id="KW-0808">Transferase</keyword>
<dbReference type="EMBL" id="JABFUD020000023">
    <property type="protein sequence ID" value="KAI5060915.1"/>
    <property type="molecule type" value="Genomic_DNA"/>
</dbReference>
<gene>
    <name evidence="4" type="ORF">GOP47_0023420</name>
</gene>
<dbReference type="Proteomes" id="UP000886520">
    <property type="component" value="Chromosome 23"/>
</dbReference>
<keyword evidence="5" id="KW-1185">Reference proteome</keyword>
<evidence type="ECO:0000256" key="2">
    <source>
        <dbReference type="ARBA" id="ARBA00022679"/>
    </source>
</evidence>
<dbReference type="GO" id="GO:0032259">
    <property type="term" value="P:methylation"/>
    <property type="evidence" value="ECO:0007669"/>
    <property type="project" value="UniProtKB-KW"/>
</dbReference>
<accession>A0A9D4U4G3</accession>
<dbReference type="SUPFAM" id="SSF53335">
    <property type="entry name" value="S-adenosyl-L-methionine-dependent methyltransferases"/>
    <property type="match status" value="1"/>
</dbReference>
<keyword evidence="1" id="KW-0489">Methyltransferase</keyword>
<proteinExistence type="predicted"/>
<dbReference type="AlphaFoldDB" id="A0A9D4U4G3"/>
<name>A0A9D4U4G3_ADICA</name>